<reference evidence="6" key="1">
    <citation type="journal article" date="2019" name="Int. J. Syst. Evol. Microbiol.">
        <title>The Global Catalogue of Microorganisms (GCM) 10K type strain sequencing project: providing services to taxonomists for standard genome sequencing and annotation.</title>
        <authorList>
            <consortium name="The Broad Institute Genomics Platform"/>
            <consortium name="The Broad Institute Genome Sequencing Center for Infectious Disease"/>
            <person name="Wu L."/>
            <person name="Ma J."/>
        </authorList>
    </citation>
    <scope>NUCLEOTIDE SEQUENCE [LARGE SCALE GENOMIC DNA]</scope>
    <source>
        <strain evidence="6">KCTC 12848</strain>
    </source>
</reference>
<dbReference type="PANTHER" id="PTHR24276:SF98">
    <property type="entry name" value="FI18310P1-RELATED"/>
    <property type="match status" value="1"/>
</dbReference>
<dbReference type="InterPro" id="IPR050430">
    <property type="entry name" value="Peptidase_S1"/>
</dbReference>
<dbReference type="RefSeq" id="WP_344039441.1">
    <property type="nucleotide sequence ID" value="NZ_BAAAKE010000016.1"/>
</dbReference>
<dbReference type="PANTHER" id="PTHR24276">
    <property type="entry name" value="POLYSERASE-RELATED"/>
    <property type="match status" value="1"/>
</dbReference>
<dbReference type="PROSITE" id="PS50240">
    <property type="entry name" value="TRYPSIN_DOM"/>
    <property type="match status" value="1"/>
</dbReference>
<organism evidence="5 6">
    <name type="scientific">Saccharothrix xinjiangensis</name>
    <dbReference type="NCBI Taxonomy" id="204798"/>
    <lineage>
        <taxon>Bacteria</taxon>
        <taxon>Bacillati</taxon>
        <taxon>Actinomycetota</taxon>
        <taxon>Actinomycetes</taxon>
        <taxon>Pseudonocardiales</taxon>
        <taxon>Pseudonocardiaceae</taxon>
        <taxon>Saccharothrix</taxon>
    </lineage>
</organism>
<evidence type="ECO:0000256" key="1">
    <source>
        <dbReference type="ARBA" id="ARBA00007664"/>
    </source>
</evidence>
<dbReference type="InterPro" id="IPR009003">
    <property type="entry name" value="Peptidase_S1_PA"/>
</dbReference>
<dbReference type="EMBL" id="JBHSJB010000006">
    <property type="protein sequence ID" value="MFC5053494.1"/>
    <property type="molecule type" value="Genomic_DNA"/>
</dbReference>
<comment type="similarity">
    <text evidence="1">Belongs to the peptidase S1 family.</text>
</comment>
<comment type="caution">
    <text evidence="5">The sequence shown here is derived from an EMBL/GenBank/DDBJ whole genome shotgun (WGS) entry which is preliminary data.</text>
</comment>
<accession>A0ABV9XSX2</accession>
<evidence type="ECO:0000313" key="6">
    <source>
        <dbReference type="Proteomes" id="UP001595833"/>
    </source>
</evidence>
<dbReference type="Gene3D" id="2.40.10.10">
    <property type="entry name" value="Trypsin-like serine proteases"/>
    <property type="match status" value="1"/>
</dbReference>
<evidence type="ECO:0000313" key="5">
    <source>
        <dbReference type="EMBL" id="MFC5053494.1"/>
    </source>
</evidence>
<sequence length="251" mass="26015">MRVRRVLSLLVGAGALLSTTVLAAPASAAPAAPFVPPGQTDIIDGGPASYAPFAVRLFSNGNPWCSATIIAPSWVLTAQHCVSDDSATYTFRIGSLQQDSGGALVTGVEVVDHPSADISLVRIDQAQPSWWQFAKLGTSSAVAANQAVQIWGWGATCLGDEVSCQSPVLKLATTLVESVSASDWLGGVAISSTRVDGIAAGGDSGGPMMATSPVDGQYYQVGVSSTSNRFDWCAYTNVTVYRPWIFSVAGV</sequence>
<proteinExistence type="inferred from homology"/>
<dbReference type="InterPro" id="IPR001254">
    <property type="entry name" value="Trypsin_dom"/>
</dbReference>
<dbReference type="InterPro" id="IPR043504">
    <property type="entry name" value="Peptidase_S1_PA_chymotrypsin"/>
</dbReference>
<keyword evidence="2" id="KW-1015">Disulfide bond</keyword>
<gene>
    <name evidence="5" type="ORF">ACFPFM_06955</name>
</gene>
<keyword evidence="3" id="KW-0732">Signal</keyword>
<protein>
    <submittedName>
        <fullName evidence="5">S1 family peptidase</fullName>
    </submittedName>
</protein>
<dbReference type="Proteomes" id="UP001595833">
    <property type="component" value="Unassembled WGS sequence"/>
</dbReference>
<dbReference type="InterPro" id="IPR001314">
    <property type="entry name" value="Peptidase_S1A"/>
</dbReference>
<evidence type="ECO:0000256" key="3">
    <source>
        <dbReference type="SAM" id="SignalP"/>
    </source>
</evidence>
<name>A0ABV9XSX2_9PSEU</name>
<evidence type="ECO:0000259" key="4">
    <source>
        <dbReference type="PROSITE" id="PS50240"/>
    </source>
</evidence>
<feature type="signal peptide" evidence="3">
    <location>
        <begin position="1"/>
        <end position="23"/>
    </location>
</feature>
<dbReference type="SMART" id="SM00020">
    <property type="entry name" value="Tryp_SPc"/>
    <property type="match status" value="1"/>
</dbReference>
<dbReference type="SUPFAM" id="SSF50494">
    <property type="entry name" value="Trypsin-like serine proteases"/>
    <property type="match status" value="1"/>
</dbReference>
<dbReference type="Pfam" id="PF00089">
    <property type="entry name" value="Trypsin"/>
    <property type="match status" value="1"/>
</dbReference>
<evidence type="ECO:0000256" key="2">
    <source>
        <dbReference type="ARBA" id="ARBA00023157"/>
    </source>
</evidence>
<feature type="chain" id="PRO_5045220459" evidence="3">
    <location>
        <begin position="24"/>
        <end position="251"/>
    </location>
</feature>
<dbReference type="PRINTS" id="PR00722">
    <property type="entry name" value="CHYMOTRYPSIN"/>
</dbReference>
<keyword evidence="6" id="KW-1185">Reference proteome</keyword>
<feature type="domain" description="Peptidase S1" evidence="4">
    <location>
        <begin position="43"/>
        <end position="250"/>
    </location>
</feature>